<protein>
    <submittedName>
        <fullName evidence="4">Putative voltage and ligand gated potassium channel</fullName>
    </submittedName>
</protein>
<keyword evidence="5" id="KW-1185">Reference proteome</keyword>
<evidence type="ECO:0000256" key="1">
    <source>
        <dbReference type="ARBA" id="ARBA00023286"/>
    </source>
</evidence>
<keyword evidence="4" id="KW-0407">Ion channel</keyword>
<evidence type="ECO:0000313" key="5">
    <source>
        <dbReference type="Proteomes" id="UP000037510"/>
    </source>
</evidence>
<keyword evidence="1" id="KW-0406">Ion transport</keyword>
<dbReference type="Gene3D" id="2.60.120.10">
    <property type="entry name" value="Jelly Rolls"/>
    <property type="match status" value="1"/>
</dbReference>
<dbReference type="STRING" id="104452.A0A0L7LEM7"/>
<keyword evidence="2" id="KW-0812">Transmembrane</keyword>
<keyword evidence="2" id="KW-0472">Membrane</keyword>
<dbReference type="PROSITE" id="PS50042">
    <property type="entry name" value="CNMP_BINDING_3"/>
    <property type="match status" value="1"/>
</dbReference>
<name>A0A0L7LEM7_OPEBR</name>
<keyword evidence="1" id="KW-1071">Ligand-gated ion channel</keyword>
<feature type="transmembrane region" description="Helical" evidence="2">
    <location>
        <begin position="21"/>
        <end position="46"/>
    </location>
</feature>
<gene>
    <name evidence="4" type="ORF">OBRU01_09970</name>
</gene>
<reference evidence="4 5" key="1">
    <citation type="journal article" date="2015" name="Genome Biol. Evol.">
        <title>The genome of winter moth (Operophtera brumata) provides a genomic perspective on sexual dimorphism and phenology.</title>
        <authorList>
            <person name="Derks M.F."/>
            <person name="Smit S."/>
            <person name="Salis L."/>
            <person name="Schijlen E."/>
            <person name="Bossers A."/>
            <person name="Mateman C."/>
            <person name="Pijl A.S."/>
            <person name="de Ridder D."/>
            <person name="Groenen M.A."/>
            <person name="Visser M.E."/>
            <person name="Megens H.J."/>
        </authorList>
    </citation>
    <scope>NUCLEOTIDE SEQUENCE [LARGE SCALE GENOMIC DNA]</scope>
    <source>
        <strain evidence="4">WM2013NL</strain>
        <tissue evidence="4">Head and thorax</tissue>
    </source>
</reference>
<dbReference type="GO" id="GO:0044877">
    <property type="term" value="F:protein-containing complex binding"/>
    <property type="evidence" value="ECO:0007669"/>
    <property type="project" value="TreeGrafter"/>
</dbReference>
<sequence length="168" mass="19253">MFIPIGPSVPPKNDVERVACLLVMMTGCLVVTGLAVASLALVISLYMRPEETFRARYRLIIKEMKESHIPPSQRDKVETFYKMYWHKQKAVSATLLLPSFPPMLPATIYTDIYFEATQKSRILRDLSYQFLSELAKYMETINYIPGDAIIQRSSKKSSIIYITYGDVE</sequence>
<dbReference type="EMBL" id="JTDY01001442">
    <property type="protein sequence ID" value="KOB73850.1"/>
    <property type="molecule type" value="Genomic_DNA"/>
</dbReference>
<dbReference type="AlphaFoldDB" id="A0A0L7LEM7"/>
<evidence type="ECO:0000313" key="4">
    <source>
        <dbReference type="EMBL" id="KOB73850.1"/>
    </source>
</evidence>
<dbReference type="Proteomes" id="UP000037510">
    <property type="component" value="Unassembled WGS sequence"/>
</dbReference>
<feature type="non-terminal residue" evidence="4">
    <location>
        <position position="168"/>
    </location>
</feature>
<dbReference type="InterPro" id="IPR018490">
    <property type="entry name" value="cNMP-bd_dom_sf"/>
</dbReference>
<keyword evidence="2" id="KW-1133">Transmembrane helix</keyword>
<dbReference type="InterPro" id="IPR000595">
    <property type="entry name" value="cNMP-bd_dom"/>
</dbReference>
<dbReference type="GO" id="GO:0005221">
    <property type="term" value="F:intracellularly cyclic nucleotide-activated monoatomic cation channel activity"/>
    <property type="evidence" value="ECO:0007669"/>
    <property type="project" value="InterPro"/>
</dbReference>
<accession>A0A0L7LEM7</accession>
<comment type="caution">
    <text evidence="4">The sequence shown here is derived from an EMBL/GenBank/DDBJ whole genome shotgun (WGS) entry which is preliminary data.</text>
</comment>
<proteinExistence type="predicted"/>
<dbReference type="PANTHER" id="PTHR45638">
    <property type="entry name" value="CYCLIC NUCLEOTIDE-GATED CATION CHANNEL SUBUNIT A"/>
    <property type="match status" value="1"/>
</dbReference>
<evidence type="ECO:0000256" key="2">
    <source>
        <dbReference type="SAM" id="Phobius"/>
    </source>
</evidence>
<dbReference type="InterPro" id="IPR014710">
    <property type="entry name" value="RmlC-like_jellyroll"/>
</dbReference>
<dbReference type="InterPro" id="IPR050866">
    <property type="entry name" value="CNG_cation_channel"/>
</dbReference>
<feature type="domain" description="Cyclic nucleotide-binding" evidence="3">
    <location>
        <begin position="122"/>
        <end position="168"/>
    </location>
</feature>
<dbReference type="SUPFAM" id="SSF51206">
    <property type="entry name" value="cAMP-binding domain-like"/>
    <property type="match status" value="1"/>
</dbReference>
<keyword evidence="1" id="KW-0813">Transport</keyword>
<organism evidence="4 5">
    <name type="scientific">Operophtera brumata</name>
    <name type="common">Winter moth</name>
    <name type="synonym">Phalaena brumata</name>
    <dbReference type="NCBI Taxonomy" id="104452"/>
    <lineage>
        <taxon>Eukaryota</taxon>
        <taxon>Metazoa</taxon>
        <taxon>Ecdysozoa</taxon>
        <taxon>Arthropoda</taxon>
        <taxon>Hexapoda</taxon>
        <taxon>Insecta</taxon>
        <taxon>Pterygota</taxon>
        <taxon>Neoptera</taxon>
        <taxon>Endopterygota</taxon>
        <taxon>Lepidoptera</taxon>
        <taxon>Glossata</taxon>
        <taxon>Ditrysia</taxon>
        <taxon>Geometroidea</taxon>
        <taxon>Geometridae</taxon>
        <taxon>Larentiinae</taxon>
        <taxon>Operophtera</taxon>
    </lineage>
</organism>
<evidence type="ECO:0000259" key="3">
    <source>
        <dbReference type="PROSITE" id="PS50042"/>
    </source>
</evidence>
<dbReference type="PANTHER" id="PTHR45638:SF11">
    <property type="entry name" value="CYCLIC NUCLEOTIDE-GATED CATION CHANNEL SUBUNIT A"/>
    <property type="match status" value="1"/>
</dbReference>